<feature type="chain" id="PRO_5043144416" evidence="2">
    <location>
        <begin position="32"/>
        <end position="138"/>
    </location>
</feature>
<dbReference type="RefSeq" id="WP_047536814.1">
    <property type="nucleotide sequence ID" value="NZ_AP026732.1"/>
</dbReference>
<evidence type="ECO:0000313" key="6">
    <source>
        <dbReference type="Proteomes" id="UP001187859"/>
    </source>
</evidence>
<evidence type="ECO:0000313" key="5">
    <source>
        <dbReference type="Proteomes" id="UP001159075"/>
    </source>
</evidence>
<proteinExistence type="predicted"/>
<accession>A0A1E3UU59</accession>
<comment type="caution">
    <text evidence="4">The sequence shown here is derived from an EMBL/GenBank/DDBJ whole genome shotgun (WGS) entry which is preliminary data.</text>
</comment>
<dbReference type="EMBL" id="JAOTLW010000012">
    <property type="protein sequence ID" value="MDI5832440.1"/>
    <property type="molecule type" value="Genomic_DNA"/>
</dbReference>
<gene>
    <name evidence="3" type="ORF">ODY93_12755</name>
    <name evidence="4" type="ORF">QM089_21425</name>
</gene>
<dbReference type="Proteomes" id="UP001187859">
    <property type="component" value="Unassembled WGS sequence"/>
</dbReference>
<keyword evidence="1 2" id="KW-0732">Signal</keyword>
<reference evidence="3 5" key="1">
    <citation type="submission" date="2022-09" db="EMBL/GenBank/DDBJ databases">
        <title>The outer-membrane cytochrome OmcA is essential for infection of Shewanella oneidensis by a zebrafish-associated bacteriophage.</title>
        <authorList>
            <person name="Grenfell A.W."/>
            <person name="Intile P."/>
            <person name="Mcfarlane J."/>
            <person name="Leung D."/>
            <person name="Abdalla K."/>
            <person name="Wold M."/>
            <person name="Kees E."/>
            <person name="Gralnick J."/>
        </authorList>
    </citation>
    <scope>NUCLEOTIDE SEQUENCE [LARGE SCALE GENOMIC DNA]</scope>
    <source>
        <strain evidence="3 5">NF-5</strain>
    </source>
</reference>
<evidence type="ECO:0000256" key="2">
    <source>
        <dbReference type="SAM" id="SignalP"/>
    </source>
</evidence>
<dbReference type="EMBL" id="JASGOQ010000001">
    <property type="protein sequence ID" value="MDV5392759.1"/>
    <property type="molecule type" value="Genomic_DNA"/>
</dbReference>
<dbReference type="InterPro" id="IPR020240">
    <property type="entry name" value="UPF0412_YaaI"/>
</dbReference>
<name>A0A1E3UU59_9GAMM</name>
<feature type="signal peptide" evidence="2">
    <location>
        <begin position="1"/>
        <end position="31"/>
    </location>
</feature>
<dbReference type="Pfam" id="PF10807">
    <property type="entry name" value="DUF2541"/>
    <property type="match status" value="1"/>
</dbReference>
<evidence type="ECO:0000313" key="4">
    <source>
        <dbReference type="EMBL" id="MDV5392759.1"/>
    </source>
</evidence>
<protein>
    <submittedName>
        <fullName evidence="4">DUF2541 family protein</fullName>
    </submittedName>
</protein>
<dbReference type="OrthoDB" id="5592350at2"/>
<evidence type="ECO:0000313" key="3">
    <source>
        <dbReference type="EMBL" id="MDI5832440.1"/>
    </source>
</evidence>
<reference evidence="4" key="2">
    <citation type="submission" date="2023-05" db="EMBL/GenBank/DDBJ databases">
        <title>Colonisation of extended spectrum b-lactamase- and carbapenemase-producing bacteria on hospital surfaces from low- and middle-income countries.</title>
        <authorList>
            <person name="Nieto-Rosado M."/>
            <person name="Sands K."/>
            <person name="Iregbu K."/>
            <person name="Zahra R."/>
            <person name="Mazarati J.B."/>
            <person name="Mehtar S."/>
            <person name="Barnards-Group B."/>
            <person name="Walsh T.R."/>
        </authorList>
    </citation>
    <scope>NUCLEOTIDE SEQUENCE</scope>
    <source>
        <strain evidence="4">PP-E493</strain>
    </source>
</reference>
<organism evidence="4 6">
    <name type="scientific">Shewanella xiamenensis</name>
    <dbReference type="NCBI Taxonomy" id="332186"/>
    <lineage>
        <taxon>Bacteria</taxon>
        <taxon>Pseudomonadati</taxon>
        <taxon>Pseudomonadota</taxon>
        <taxon>Gammaproteobacteria</taxon>
        <taxon>Alteromonadales</taxon>
        <taxon>Shewanellaceae</taxon>
        <taxon>Shewanella</taxon>
    </lineage>
</organism>
<evidence type="ECO:0000256" key="1">
    <source>
        <dbReference type="ARBA" id="ARBA00022729"/>
    </source>
</evidence>
<dbReference type="Proteomes" id="UP001159075">
    <property type="component" value="Unassembled WGS sequence"/>
</dbReference>
<dbReference type="AlphaFoldDB" id="A0A1E3UU59"/>
<keyword evidence="5" id="KW-1185">Reference proteome</keyword>
<sequence length="138" mass="15635">MLIKSSLFSTFNINRIIICLLLMFTTSVAYAKKDDNDDEITLGRTILLGIGDHPATIPLIICRQAKYIKIKAERDVSIDRVVVTYGDDKTRTIKFDTDIDKDEHSEWKSLGARRCVKKIEVYGNSDRSKAGIKVLGRK</sequence>